<gene>
    <name evidence="2" type="ORF">ACFQ1Z_05115</name>
</gene>
<evidence type="ECO:0000313" key="2">
    <source>
        <dbReference type="EMBL" id="MFD0912919.1"/>
    </source>
</evidence>
<dbReference type="Pfam" id="PF15919">
    <property type="entry name" value="HicB_lk_antitox"/>
    <property type="match status" value="1"/>
</dbReference>
<dbReference type="Proteomes" id="UP001597128">
    <property type="component" value="Unassembled WGS sequence"/>
</dbReference>
<protein>
    <submittedName>
        <fullName evidence="2">Type II toxin-antitoxin system HicB family antitoxin</fullName>
    </submittedName>
</protein>
<comment type="caution">
    <text evidence="2">The sequence shown here is derived from an EMBL/GenBank/DDBJ whole genome shotgun (WGS) entry which is preliminary data.</text>
</comment>
<reference evidence="3" key="1">
    <citation type="journal article" date="2019" name="Int. J. Syst. Evol. Microbiol.">
        <title>The Global Catalogue of Microorganisms (GCM) 10K type strain sequencing project: providing services to taxonomists for standard genome sequencing and annotation.</title>
        <authorList>
            <consortium name="The Broad Institute Genomics Platform"/>
            <consortium name="The Broad Institute Genome Sequencing Center for Infectious Disease"/>
            <person name="Wu L."/>
            <person name="Ma J."/>
        </authorList>
    </citation>
    <scope>NUCLEOTIDE SEQUENCE [LARGE SCALE GENOMIC DNA]</scope>
    <source>
        <strain evidence="3">CCUG 58412</strain>
    </source>
</reference>
<dbReference type="Gene3D" id="3.30.160.250">
    <property type="match status" value="1"/>
</dbReference>
<organism evidence="2 3">
    <name type="scientific">Methylophilus luteus</name>
    <dbReference type="NCBI Taxonomy" id="640108"/>
    <lineage>
        <taxon>Bacteria</taxon>
        <taxon>Pseudomonadati</taxon>
        <taxon>Pseudomonadota</taxon>
        <taxon>Betaproteobacteria</taxon>
        <taxon>Nitrosomonadales</taxon>
        <taxon>Methylophilaceae</taxon>
        <taxon>Methylophilus</taxon>
    </lineage>
</organism>
<evidence type="ECO:0000259" key="1">
    <source>
        <dbReference type="Pfam" id="PF15919"/>
    </source>
</evidence>
<dbReference type="InterPro" id="IPR035069">
    <property type="entry name" value="TTHA1013/TTHA0281-like"/>
</dbReference>
<dbReference type="EMBL" id="JBHTKB010000001">
    <property type="protein sequence ID" value="MFD0912919.1"/>
    <property type="molecule type" value="Genomic_DNA"/>
</dbReference>
<dbReference type="SUPFAM" id="SSF143100">
    <property type="entry name" value="TTHA1013/TTHA0281-like"/>
    <property type="match status" value="1"/>
</dbReference>
<feature type="domain" description="HicB-like antitoxin of toxin-antitoxin system" evidence="1">
    <location>
        <begin position="3"/>
        <end position="126"/>
    </location>
</feature>
<proteinExistence type="predicted"/>
<dbReference type="InterPro" id="IPR031807">
    <property type="entry name" value="HicB-like"/>
</dbReference>
<dbReference type="RefSeq" id="WP_379056127.1">
    <property type="nucleotide sequence ID" value="NZ_JBHTKB010000001.1"/>
</dbReference>
<keyword evidence="3" id="KW-1185">Reference proteome</keyword>
<sequence>MLFPIAIHKDPKSAYGVTVPDVPGCFSFGDTLDQALINAKEAIIGHIETLLELGEPVDIKVSEIEKLQAEPEFKEAAWAFVNVDLSELDAKPERVNISLPKFVLNRIDHHVASKHETRSGFLARAALAALAHEK</sequence>
<accession>A0ABW3F4Y6</accession>
<name>A0ABW3F4Y6_9PROT</name>
<evidence type="ECO:0000313" key="3">
    <source>
        <dbReference type="Proteomes" id="UP001597128"/>
    </source>
</evidence>